<feature type="compositionally biased region" description="Low complexity" evidence="1">
    <location>
        <begin position="380"/>
        <end position="391"/>
    </location>
</feature>
<feature type="compositionally biased region" description="Basic and acidic residues" evidence="1">
    <location>
        <begin position="742"/>
        <end position="752"/>
    </location>
</feature>
<feature type="compositionally biased region" description="Polar residues" evidence="1">
    <location>
        <begin position="628"/>
        <end position="641"/>
    </location>
</feature>
<dbReference type="Gene3D" id="1.10.510.10">
    <property type="entry name" value="Transferase(Phosphotransferase) domain 1"/>
    <property type="match status" value="1"/>
</dbReference>
<dbReference type="GO" id="GO:0004674">
    <property type="term" value="F:protein serine/threonine kinase activity"/>
    <property type="evidence" value="ECO:0007669"/>
    <property type="project" value="TreeGrafter"/>
</dbReference>
<feature type="region of interest" description="Disordered" evidence="1">
    <location>
        <begin position="220"/>
        <end position="249"/>
    </location>
</feature>
<keyword evidence="4" id="KW-1185">Reference proteome</keyword>
<feature type="compositionally biased region" description="Low complexity" evidence="1">
    <location>
        <begin position="336"/>
        <end position="360"/>
    </location>
</feature>
<gene>
    <name evidence="3" type="ORF">BSAL_93885</name>
</gene>
<dbReference type="SUPFAM" id="SSF56112">
    <property type="entry name" value="Protein kinase-like (PK-like)"/>
    <property type="match status" value="1"/>
</dbReference>
<feature type="domain" description="Protein kinase" evidence="2">
    <location>
        <begin position="898"/>
        <end position="1198"/>
    </location>
</feature>
<feature type="region of interest" description="Disordered" evidence="1">
    <location>
        <begin position="35"/>
        <end position="73"/>
    </location>
</feature>
<dbReference type="EMBL" id="CYKH01001344">
    <property type="protein sequence ID" value="CUG86605.1"/>
    <property type="molecule type" value="Genomic_DNA"/>
</dbReference>
<feature type="compositionally biased region" description="Low complexity" evidence="1">
    <location>
        <begin position="57"/>
        <end position="69"/>
    </location>
</feature>
<dbReference type="InterPro" id="IPR001245">
    <property type="entry name" value="Ser-Thr/Tyr_kinase_cat_dom"/>
</dbReference>
<dbReference type="PANTHER" id="PTHR24361:SF785">
    <property type="entry name" value="DUAL SPECIFICITY MITOGEN-ACTIVATED PROTEIN KINASE KINASE 1"/>
    <property type="match status" value="1"/>
</dbReference>
<feature type="region of interest" description="Disordered" evidence="1">
    <location>
        <begin position="292"/>
        <end position="391"/>
    </location>
</feature>
<organism evidence="3 4">
    <name type="scientific">Bodo saltans</name>
    <name type="common">Flagellated protozoan</name>
    <dbReference type="NCBI Taxonomy" id="75058"/>
    <lineage>
        <taxon>Eukaryota</taxon>
        <taxon>Discoba</taxon>
        <taxon>Euglenozoa</taxon>
        <taxon>Kinetoplastea</taxon>
        <taxon>Metakinetoplastina</taxon>
        <taxon>Eubodonida</taxon>
        <taxon>Bodonidae</taxon>
        <taxon>Bodo</taxon>
    </lineage>
</organism>
<accession>A0A0S4JBQ1</accession>
<sequence length="1251" mass="132320">MPMTATSRDFAATIQAHLDTFFNDVDELMASTATATPPVREGKSMKGSNSPSAVLRQLQHQQQPHHSSSAAGPAVFKYDSGSIVSFVAASGMSSVLFPQGSQRYSGSVGNGRAASGSAATAAAAASAASAMGDSAQGAAEQQQQCHANEHHVNMLTNNDVSHFAPVAGGTTGDAFAALGSDWEVVHRQHQLMRLGSSGIQTTSTTTGAASTSFQHTTSMLLGSSGGHLRPSVQPPTEQSPRRSNKSHRMAQLIGGGAATAPPPPPHILMHRLPEETAADSNVPLHQVLTSAVPSNQQQHLFTPTPRRSNVAGDRRPSPHTTTIALPSHPTEEATNSSPQSAASAPSPHFLMNDSHSNSNSADHHLQPPHQRSPLTKDQQSSTSGRNSSSATTASAAAAASLLLLISDLRATLAPLFPTSAFAHRGSLPQSATTISSFDQRVRRTASGSSETILNFSGRDVVVGGGVLNSSIGAGGFVVPLLHQRSSMESTAASVIFQPQQQQHNFQELRLPFQYRQSFSSISQNGASAAAAAGGGSPRVSPRQAFVGVPRPPPTPSSVYFMRLTQLPSDSQDTRNNENSQTVPSLSPHAEILLQQQHYLNANYNAGTADLSVSSGSNQPQHHDAGVAGNNSAPNQTPPSQRLENEFVPGGDVVAAEPHNSSRPRSPRLTPLAGGGHAVAGGSGSRDDLLISVAHPGVAASSLLVSFGWDSDVTHRLEDDDDEDVEEGEEYGDDDTGDDEEIDSLHDNERSKPFDGASMAAMPTGARAILEPRPPRQRSPAMAKRKLQDVNTTITTTIIPAPPPPPPSLFSLTPIISNNYVLLGGLGKYRWKWEKPIDEHHRRHQHSPMDPTEGPTHNNSAATRCITMREDVLLAFSLKEKEVVVVKMLSPLSSLASVAPSHRVQGTSGGGGVSLPLNSPQGSEVASATAPPNTMGSNVVATGRALRQARIASGVAELKKLASLRHPNIVTLIDVLVDTTAGCFYLVQEHCDAGTISDYFSTTVSLLQRRTTRDAFDDDNDGSPLSHEEEKGHNHHHDIRVYPAIAKCLVHVLRGLLYLHQHGIAHRSIALGTILVTYNGVARLSGAALPPECSRHSAALQKTNASTPIHCRDGSPSFESTFADLFSKDIAAVGQTFASLMPEEDEERTAAYLRRFSGTLGPDEGAASSRMAPVIIGKGEVAPNLTTSPTPTTTTHDNIRSQLQLMALLQEMSSNFTGAATAEVNSPETNDPTLLVASFLKRAEELAKRFGL</sequence>
<dbReference type="Proteomes" id="UP000051952">
    <property type="component" value="Unassembled WGS sequence"/>
</dbReference>
<feature type="compositionally biased region" description="Polar residues" evidence="1">
    <location>
        <begin position="292"/>
        <end position="307"/>
    </location>
</feature>
<evidence type="ECO:0000313" key="4">
    <source>
        <dbReference type="Proteomes" id="UP000051952"/>
    </source>
</evidence>
<dbReference type="GO" id="GO:0005524">
    <property type="term" value="F:ATP binding"/>
    <property type="evidence" value="ECO:0007669"/>
    <property type="project" value="InterPro"/>
</dbReference>
<dbReference type="AlphaFoldDB" id="A0A0S4JBQ1"/>
<keyword evidence="3" id="KW-0808">Transferase</keyword>
<dbReference type="InterPro" id="IPR000719">
    <property type="entry name" value="Prot_kinase_dom"/>
</dbReference>
<dbReference type="InterPro" id="IPR011009">
    <property type="entry name" value="Kinase-like_dom_sf"/>
</dbReference>
<keyword evidence="3" id="KW-0418">Kinase</keyword>
<dbReference type="PROSITE" id="PS50011">
    <property type="entry name" value="PROTEIN_KINASE_DOM"/>
    <property type="match status" value="1"/>
</dbReference>
<feature type="compositionally biased region" description="Polar residues" evidence="1">
    <location>
        <begin position="610"/>
        <end position="619"/>
    </location>
</feature>
<evidence type="ECO:0000313" key="3">
    <source>
        <dbReference type="EMBL" id="CUG86605.1"/>
    </source>
</evidence>
<feature type="compositionally biased region" description="Gly residues" evidence="1">
    <location>
        <begin position="672"/>
        <end position="682"/>
    </location>
</feature>
<name>A0A0S4JBQ1_BODSA</name>
<dbReference type="GO" id="GO:0005737">
    <property type="term" value="C:cytoplasm"/>
    <property type="evidence" value="ECO:0007669"/>
    <property type="project" value="TreeGrafter"/>
</dbReference>
<dbReference type="InterPro" id="IPR053235">
    <property type="entry name" value="Ser_Thr_kinase"/>
</dbReference>
<dbReference type="PANTHER" id="PTHR24361">
    <property type="entry name" value="MITOGEN-ACTIVATED KINASE KINASE KINASE"/>
    <property type="match status" value="1"/>
</dbReference>
<protein>
    <submittedName>
        <fullName evidence="3">Protein kinase, putative</fullName>
    </submittedName>
</protein>
<feature type="region of interest" description="Disordered" evidence="1">
    <location>
        <begin position="714"/>
        <end position="757"/>
    </location>
</feature>
<feature type="compositionally biased region" description="Acidic residues" evidence="1">
    <location>
        <begin position="718"/>
        <end position="741"/>
    </location>
</feature>
<dbReference type="Pfam" id="PF07714">
    <property type="entry name" value="PK_Tyr_Ser-Thr"/>
    <property type="match status" value="1"/>
</dbReference>
<evidence type="ECO:0000256" key="1">
    <source>
        <dbReference type="SAM" id="MobiDB-lite"/>
    </source>
</evidence>
<dbReference type="VEuPathDB" id="TriTrypDB:BSAL_81505"/>
<feature type="region of interest" description="Disordered" evidence="1">
    <location>
        <begin position="1014"/>
        <end position="1033"/>
    </location>
</feature>
<reference evidence="4" key="1">
    <citation type="submission" date="2015-09" db="EMBL/GenBank/DDBJ databases">
        <authorList>
            <consortium name="Pathogen Informatics"/>
        </authorList>
    </citation>
    <scope>NUCLEOTIDE SEQUENCE [LARGE SCALE GENOMIC DNA]</scope>
    <source>
        <strain evidence="4">Lake Konstanz</strain>
    </source>
</reference>
<feature type="region of interest" description="Disordered" evidence="1">
    <location>
        <begin position="610"/>
        <end position="682"/>
    </location>
</feature>
<proteinExistence type="predicted"/>
<evidence type="ECO:0000259" key="2">
    <source>
        <dbReference type="PROSITE" id="PS50011"/>
    </source>
</evidence>